<dbReference type="AlphaFoldDB" id="A0A0F8ZZK1"/>
<gene>
    <name evidence="2" type="ORF">LCGC14_2714610</name>
</gene>
<sequence length="68" mass="7428">MPDDHVEPVFAYIKGQWFAVTGDLAQQLSEAVQADPSSLDPLPEGTHPKTLAAKLPSETQRFPVAARR</sequence>
<accession>A0A0F8ZZK1</accession>
<feature type="region of interest" description="Disordered" evidence="1">
    <location>
        <begin position="31"/>
        <end position="68"/>
    </location>
</feature>
<protein>
    <submittedName>
        <fullName evidence="2">Uncharacterized protein</fullName>
    </submittedName>
</protein>
<reference evidence="2" key="1">
    <citation type="journal article" date="2015" name="Nature">
        <title>Complex archaea that bridge the gap between prokaryotes and eukaryotes.</title>
        <authorList>
            <person name="Spang A."/>
            <person name="Saw J.H."/>
            <person name="Jorgensen S.L."/>
            <person name="Zaremba-Niedzwiedzka K."/>
            <person name="Martijn J."/>
            <person name="Lind A.E."/>
            <person name="van Eijk R."/>
            <person name="Schleper C."/>
            <person name="Guy L."/>
            <person name="Ettema T.J."/>
        </authorList>
    </citation>
    <scope>NUCLEOTIDE SEQUENCE</scope>
</reference>
<organism evidence="2">
    <name type="scientific">marine sediment metagenome</name>
    <dbReference type="NCBI Taxonomy" id="412755"/>
    <lineage>
        <taxon>unclassified sequences</taxon>
        <taxon>metagenomes</taxon>
        <taxon>ecological metagenomes</taxon>
    </lineage>
</organism>
<proteinExistence type="predicted"/>
<comment type="caution">
    <text evidence="2">The sequence shown here is derived from an EMBL/GenBank/DDBJ whole genome shotgun (WGS) entry which is preliminary data.</text>
</comment>
<dbReference type="EMBL" id="LAZR01048729">
    <property type="protein sequence ID" value="KKK91275.1"/>
    <property type="molecule type" value="Genomic_DNA"/>
</dbReference>
<evidence type="ECO:0000256" key="1">
    <source>
        <dbReference type="SAM" id="MobiDB-lite"/>
    </source>
</evidence>
<name>A0A0F8ZZK1_9ZZZZ</name>
<evidence type="ECO:0000313" key="2">
    <source>
        <dbReference type="EMBL" id="KKK91275.1"/>
    </source>
</evidence>